<sequence length="134" mass="14487">MSVSVSLQDVILNKLQADQAIVALVGSRIYDGVPENAEFPYISFGATDYSPDDADCIAGRHETIQLDCWSRDQGRKWPCKALADAVKKALHDIDADMSNGALVSMTVTLVRVIDDPDGITAHGIVQVTAIIEDE</sequence>
<organism evidence="1 2">
    <name type="scientific">Pseudochrobactrum saccharolyticum</name>
    <dbReference type="NCBI Taxonomy" id="354352"/>
    <lineage>
        <taxon>Bacteria</taxon>
        <taxon>Pseudomonadati</taxon>
        <taxon>Pseudomonadota</taxon>
        <taxon>Alphaproteobacteria</taxon>
        <taxon>Hyphomicrobiales</taxon>
        <taxon>Brucellaceae</taxon>
        <taxon>Pseudochrobactrum</taxon>
    </lineage>
</organism>
<evidence type="ECO:0000313" key="1">
    <source>
        <dbReference type="EMBL" id="MBB5091757.1"/>
    </source>
</evidence>
<evidence type="ECO:0008006" key="3">
    <source>
        <dbReference type="Google" id="ProtNLM"/>
    </source>
</evidence>
<evidence type="ECO:0000313" key="2">
    <source>
        <dbReference type="Proteomes" id="UP000531231"/>
    </source>
</evidence>
<accession>A0A7W8EQT3</accession>
<proteinExistence type="predicted"/>
<dbReference type="Proteomes" id="UP000531231">
    <property type="component" value="Unassembled WGS sequence"/>
</dbReference>
<dbReference type="InterPro" id="IPR053745">
    <property type="entry name" value="Viral_Tail_Comp_sf"/>
</dbReference>
<dbReference type="Pfam" id="PF11367">
    <property type="entry name" value="Tail_completion_gp17"/>
    <property type="match status" value="1"/>
</dbReference>
<comment type="caution">
    <text evidence="1">The sequence shown here is derived from an EMBL/GenBank/DDBJ whole genome shotgun (WGS) entry which is preliminary data.</text>
</comment>
<keyword evidence="2" id="KW-1185">Reference proteome</keyword>
<dbReference type="InterPro" id="IPR021508">
    <property type="entry name" value="Gp17-like"/>
</dbReference>
<dbReference type="EMBL" id="JACHIL010000003">
    <property type="protein sequence ID" value="MBB5091757.1"/>
    <property type="molecule type" value="Genomic_DNA"/>
</dbReference>
<dbReference type="RefSeq" id="WP_151159712.1">
    <property type="nucleotide sequence ID" value="NZ_JACHIL010000003.1"/>
</dbReference>
<name>A0A7W8EQT3_9HYPH</name>
<gene>
    <name evidence="1" type="ORF">HNQ68_002298</name>
</gene>
<dbReference type="Gene3D" id="3.30.2000.30">
    <property type="match status" value="1"/>
</dbReference>
<reference evidence="1 2" key="1">
    <citation type="submission" date="2020-08" db="EMBL/GenBank/DDBJ databases">
        <title>Genomic Encyclopedia of Type Strains, Phase IV (KMG-IV): sequencing the most valuable type-strain genomes for metagenomic binning, comparative biology and taxonomic classification.</title>
        <authorList>
            <person name="Goeker M."/>
        </authorList>
    </citation>
    <scope>NUCLEOTIDE SEQUENCE [LARGE SCALE GENOMIC DNA]</scope>
    <source>
        <strain evidence="1 2">DSM 25620</strain>
    </source>
</reference>
<protein>
    <recommendedName>
        <fullName evidence="3">DUF3168 domain-containing protein</fullName>
    </recommendedName>
</protein>
<dbReference type="AlphaFoldDB" id="A0A7W8EQT3"/>